<dbReference type="EMBL" id="CM026431">
    <property type="protein sequence ID" value="KAG0558297.1"/>
    <property type="molecule type" value="Genomic_DNA"/>
</dbReference>
<name>A0A8T0GIB9_CERPU</name>
<evidence type="ECO:0000313" key="2">
    <source>
        <dbReference type="Proteomes" id="UP000822688"/>
    </source>
</evidence>
<comment type="caution">
    <text evidence="1">The sequence shown here is derived from an EMBL/GenBank/DDBJ whole genome shotgun (WGS) entry which is preliminary data.</text>
</comment>
<organism evidence="1 2">
    <name type="scientific">Ceratodon purpureus</name>
    <name type="common">Fire moss</name>
    <name type="synonym">Dicranum purpureum</name>
    <dbReference type="NCBI Taxonomy" id="3225"/>
    <lineage>
        <taxon>Eukaryota</taxon>
        <taxon>Viridiplantae</taxon>
        <taxon>Streptophyta</taxon>
        <taxon>Embryophyta</taxon>
        <taxon>Bryophyta</taxon>
        <taxon>Bryophytina</taxon>
        <taxon>Bryopsida</taxon>
        <taxon>Dicranidae</taxon>
        <taxon>Pseudoditrichales</taxon>
        <taxon>Ditrichaceae</taxon>
        <taxon>Ceratodon</taxon>
    </lineage>
</organism>
<keyword evidence="2" id="KW-1185">Reference proteome</keyword>
<sequence length="96" mass="10309">QSIHQTNTPAPTYATFKTLACILPHLREDFGERLLLVCLSRPAQTVRNKCLGVPHLSLLPSLPSTYNNFFLLSRYAQAQAQTHSGGGGGAGSGSQQ</sequence>
<reference evidence="1" key="1">
    <citation type="submission" date="2020-06" db="EMBL/GenBank/DDBJ databases">
        <title>WGS assembly of Ceratodon purpureus strain R40.</title>
        <authorList>
            <person name="Carey S.B."/>
            <person name="Jenkins J."/>
            <person name="Shu S."/>
            <person name="Lovell J.T."/>
            <person name="Sreedasyam A."/>
            <person name="Maumus F."/>
            <person name="Tiley G.P."/>
            <person name="Fernandez-Pozo N."/>
            <person name="Barry K."/>
            <person name="Chen C."/>
            <person name="Wang M."/>
            <person name="Lipzen A."/>
            <person name="Daum C."/>
            <person name="Saski C.A."/>
            <person name="Payton A.C."/>
            <person name="Mcbreen J.C."/>
            <person name="Conrad R.E."/>
            <person name="Kollar L.M."/>
            <person name="Olsson S."/>
            <person name="Huttunen S."/>
            <person name="Landis J.B."/>
            <person name="Wickett N.J."/>
            <person name="Johnson M.G."/>
            <person name="Rensing S.A."/>
            <person name="Grimwood J."/>
            <person name="Schmutz J."/>
            <person name="Mcdaniel S.F."/>
        </authorList>
    </citation>
    <scope>NUCLEOTIDE SEQUENCE</scope>
    <source>
        <strain evidence="1">R40</strain>
    </source>
</reference>
<evidence type="ECO:0000313" key="1">
    <source>
        <dbReference type="EMBL" id="KAG0558297.1"/>
    </source>
</evidence>
<proteinExistence type="predicted"/>
<feature type="non-terminal residue" evidence="1">
    <location>
        <position position="1"/>
    </location>
</feature>
<protein>
    <submittedName>
        <fullName evidence="1">Uncharacterized protein</fullName>
    </submittedName>
</protein>
<dbReference type="AlphaFoldDB" id="A0A8T0GIB9"/>
<accession>A0A8T0GIB9</accession>
<dbReference type="Proteomes" id="UP000822688">
    <property type="component" value="Chromosome 10"/>
</dbReference>
<gene>
    <name evidence="1" type="ORF">KC19_10G017100</name>
</gene>